<feature type="compositionally biased region" description="Basic and acidic residues" evidence="1">
    <location>
        <begin position="47"/>
        <end position="62"/>
    </location>
</feature>
<protein>
    <submittedName>
        <fullName evidence="2">Sulfite exporter TauE/SafE family protein 3-like</fullName>
    </submittedName>
</protein>
<organism evidence="2 3">
    <name type="scientific">Senna tora</name>
    <dbReference type="NCBI Taxonomy" id="362788"/>
    <lineage>
        <taxon>Eukaryota</taxon>
        <taxon>Viridiplantae</taxon>
        <taxon>Streptophyta</taxon>
        <taxon>Embryophyta</taxon>
        <taxon>Tracheophyta</taxon>
        <taxon>Spermatophyta</taxon>
        <taxon>Magnoliopsida</taxon>
        <taxon>eudicotyledons</taxon>
        <taxon>Gunneridae</taxon>
        <taxon>Pentapetalae</taxon>
        <taxon>rosids</taxon>
        <taxon>fabids</taxon>
        <taxon>Fabales</taxon>
        <taxon>Fabaceae</taxon>
        <taxon>Caesalpinioideae</taxon>
        <taxon>Cassia clade</taxon>
        <taxon>Senna</taxon>
    </lineage>
</organism>
<evidence type="ECO:0000313" key="2">
    <source>
        <dbReference type="EMBL" id="KAF7835530.1"/>
    </source>
</evidence>
<dbReference type="AlphaFoldDB" id="A0A835CBI6"/>
<dbReference type="EMBL" id="JAAIUW010000004">
    <property type="protein sequence ID" value="KAF7835530.1"/>
    <property type="molecule type" value="Genomic_DNA"/>
</dbReference>
<proteinExistence type="predicted"/>
<feature type="region of interest" description="Disordered" evidence="1">
    <location>
        <begin position="47"/>
        <end position="72"/>
    </location>
</feature>
<gene>
    <name evidence="2" type="ORF">G2W53_010389</name>
</gene>
<name>A0A835CBI6_9FABA</name>
<comment type="caution">
    <text evidence="2">The sequence shown here is derived from an EMBL/GenBank/DDBJ whole genome shotgun (WGS) entry which is preliminary data.</text>
</comment>
<accession>A0A835CBI6</accession>
<reference evidence="2" key="1">
    <citation type="submission" date="2020-09" db="EMBL/GenBank/DDBJ databases">
        <title>Genome-Enabled Discovery of Anthraquinone Biosynthesis in Senna tora.</title>
        <authorList>
            <person name="Kang S.-H."/>
            <person name="Pandey R.P."/>
            <person name="Lee C.-M."/>
            <person name="Sim J.-S."/>
            <person name="Jeong J.-T."/>
            <person name="Choi B.-S."/>
            <person name="Jung M."/>
            <person name="Ginzburg D."/>
            <person name="Zhao K."/>
            <person name="Won S.Y."/>
            <person name="Oh T.-J."/>
            <person name="Yu Y."/>
            <person name="Kim N.-H."/>
            <person name="Lee O.R."/>
            <person name="Lee T.-H."/>
            <person name="Bashyal P."/>
            <person name="Kim T.-S."/>
            <person name="Lee W.-H."/>
            <person name="Kawkins C."/>
            <person name="Kim C.-K."/>
            <person name="Kim J.S."/>
            <person name="Ahn B.O."/>
            <person name="Rhee S.Y."/>
            <person name="Sohng J.K."/>
        </authorList>
    </citation>
    <scope>NUCLEOTIDE SEQUENCE</scope>
    <source>
        <tissue evidence="2">Leaf</tissue>
    </source>
</reference>
<evidence type="ECO:0000256" key="1">
    <source>
        <dbReference type="SAM" id="MobiDB-lite"/>
    </source>
</evidence>
<sequence length="100" mass="11342">MVLLKNHMQNHGSAARQNHAEPCFCSTASSYDFCALNKFPYEAAKLVESEPKPDDESQEDYKSLPSGPADAKDDEVPILQNIHWKELLFLVYVWVAFLIV</sequence>
<keyword evidence="3" id="KW-1185">Reference proteome</keyword>
<dbReference type="Proteomes" id="UP000634136">
    <property type="component" value="Unassembled WGS sequence"/>
</dbReference>
<evidence type="ECO:0000313" key="3">
    <source>
        <dbReference type="Proteomes" id="UP000634136"/>
    </source>
</evidence>
<dbReference type="OrthoDB" id="10536610at2759"/>